<dbReference type="AlphaFoldDB" id="A0A8S1JBA3"/>
<proteinExistence type="predicted"/>
<gene>
    <name evidence="1" type="ORF">OSTQU699_LOCUS6304</name>
</gene>
<dbReference type="Proteomes" id="UP000708148">
    <property type="component" value="Unassembled WGS sequence"/>
</dbReference>
<comment type="caution">
    <text evidence="1">The sequence shown here is derived from an EMBL/GenBank/DDBJ whole genome shotgun (WGS) entry which is preliminary data.</text>
</comment>
<protein>
    <submittedName>
        <fullName evidence="1">Uncharacterized protein</fullName>
    </submittedName>
</protein>
<sequence>MFPTCGQPVSRVCAGSAFGPLADLRRALPIGTAFCRSEAAHCASSLAAHGGTPPLEALNCREWAGLGPWRNGEVDQRRGWGAKGPTADVVAPGAAEFEAEWRQQLPGSLAECGRLVLDTADPMRKAALTHRIWEAWNEGKVKHVGTKGPRRTRTPVFPAITGCSGCNRRFRIGRAEVAVVDACRFWRPGQVQMQTAVFNASWAVLGQHFAGDSRDNIN</sequence>
<evidence type="ECO:0000313" key="2">
    <source>
        <dbReference type="Proteomes" id="UP000708148"/>
    </source>
</evidence>
<dbReference type="EMBL" id="CAJHUC010001392">
    <property type="protein sequence ID" value="CAD7700945.1"/>
    <property type="molecule type" value="Genomic_DNA"/>
</dbReference>
<keyword evidence="2" id="KW-1185">Reference proteome</keyword>
<name>A0A8S1JBA3_9CHLO</name>
<organism evidence="1 2">
    <name type="scientific">Ostreobium quekettii</name>
    <dbReference type="NCBI Taxonomy" id="121088"/>
    <lineage>
        <taxon>Eukaryota</taxon>
        <taxon>Viridiplantae</taxon>
        <taxon>Chlorophyta</taxon>
        <taxon>core chlorophytes</taxon>
        <taxon>Ulvophyceae</taxon>
        <taxon>TCBD clade</taxon>
        <taxon>Bryopsidales</taxon>
        <taxon>Ostreobineae</taxon>
        <taxon>Ostreobiaceae</taxon>
        <taxon>Ostreobium</taxon>
    </lineage>
</organism>
<evidence type="ECO:0000313" key="1">
    <source>
        <dbReference type="EMBL" id="CAD7700945.1"/>
    </source>
</evidence>
<accession>A0A8S1JBA3</accession>
<reference evidence="1" key="1">
    <citation type="submission" date="2020-12" db="EMBL/GenBank/DDBJ databases">
        <authorList>
            <person name="Iha C."/>
        </authorList>
    </citation>
    <scope>NUCLEOTIDE SEQUENCE</scope>
</reference>